<dbReference type="InterPro" id="IPR000871">
    <property type="entry name" value="Beta-lactam_class-A"/>
</dbReference>
<accession>A0ABW4HUS5</accession>
<evidence type="ECO:0000313" key="3">
    <source>
        <dbReference type="EMBL" id="MFD1609354.1"/>
    </source>
</evidence>
<feature type="transmembrane region" description="Helical" evidence="1">
    <location>
        <begin position="6"/>
        <end position="23"/>
    </location>
</feature>
<name>A0ABW4HUS5_9BACI</name>
<protein>
    <submittedName>
        <fullName evidence="3">Serine hydrolase</fullName>
    </submittedName>
</protein>
<feature type="domain" description="Beta-lactamase class A catalytic" evidence="2">
    <location>
        <begin position="53"/>
        <end position="167"/>
    </location>
</feature>
<sequence>MIFTIILVLVGVILLLVIGFLWLRKWIQKPDPEYVLNFIAKNPNRSSLTIVKNGKLHINYQGQQLRPLASTVKIILAIEFAQQAATKDIDPSELIDVKDLNRFYIPGTDGGAHQEWLHSLDLLTEGKVPLSEVANGMIAFSSNANTEYLMWRLGLERINSNLEKLQLSMHEEIFPIVSYLLIPYEVAKAHHLDIFDRNQAKKVLSLVKEMSKEAYKNEANRIHAILSQDSDGKYKEQANLAAWHNLGFDQIASRKLVRATTSEYVSIVQKINNTSFFSQEVIDQLQAIMEWPMKNSSNQDRFLHLGGKGGSTAEIVTFALFAEDKQGNKTEIAVFFEDVHGYETVKLSTSLSDFQLAILTNYTEWHEKIASALKGNN</sequence>
<dbReference type="Gene3D" id="3.40.710.10">
    <property type="entry name" value="DD-peptidase/beta-lactamase superfamily"/>
    <property type="match status" value="1"/>
</dbReference>
<evidence type="ECO:0000313" key="4">
    <source>
        <dbReference type="Proteomes" id="UP001597221"/>
    </source>
</evidence>
<dbReference type="RefSeq" id="WP_379598778.1">
    <property type="nucleotide sequence ID" value="NZ_JBHUDE010000154.1"/>
</dbReference>
<dbReference type="InterPro" id="IPR012338">
    <property type="entry name" value="Beta-lactam/transpept-like"/>
</dbReference>
<dbReference type="Pfam" id="PF13354">
    <property type="entry name" value="Beta-lactamase2"/>
    <property type="match status" value="1"/>
</dbReference>
<dbReference type="EMBL" id="JBHUDE010000154">
    <property type="protein sequence ID" value="MFD1609354.1"/>
    <property type="molecule type" value="Genomic_DNA"/>
</dbReference>
<dbReference type="Proteomes" id="UP001597221">
    <property type="component" value="Unassembled WGS sequence"/>
</dbReference>
<dbReference type="GO" id="GO:0016787">
    <property type="term" value="F:hydrolase activity"/>
    <property type="evidence" value="ECO:0007669"/>
    <property type="project" value="UniProtKB-KW"/>
</dbReference>
<reference evidence="4" key="1">
    <citation type="journal article" date="2019" name="Int. J. Syst. Evol. Microbiol.">
        <title>The Global Catalogue of Microorganisms (GCM) 10K type strain sequencing project: providing services to taxonomists for standard genome sequencing and annotation.</title>
        <authorList>
            <consortium name="The Broad Institute Genomics Platform"/>
            <consortium name="The Broad Institute Genome Sequencing Center for Infectious Disease"/>
            <person name="Wu L."/>
            <person name="Ma J."/>
        </authorList>
    </citation>
    <scope>NUCLEOTIDE SEQUENCE [LARGE SCALE GENOMIC DNA]</scope>
    <source>
        <strain evidence="4">CGMCC 1.12376</strain>
    </source>
</reference>
<keyword evidence="1" id="KW-0472">Membrane</keyword>
<organism evidence="3 4">
    <name type="scientific">Oceanobacillus luteolus</name>
    <dbReference type="NCBI Taxonomy" id="1274358"/>
    <lineage>
        <taxon>Bacteria</taxon>
        <taxon>Bacillati</taxon>
        <taxon>Bacillota</taxon>
        <taxon>Bacilli</taxon>
        <taxon>Bacillales</taxon>
        <taxon>Bacillaceae</taxon>
        <taxon>Oceanobacillus</taxon>
    </lineage>
</organism>
<comment type="caution">
    <text evidence="3">The sequence shown here is derived from an EMBL/GenBank/DDBJ whole genome shotgun (WGS) entry which is preliminary data.</text>
</comment>
<dbReference type="InterPro" id="IPR045155">
    <property type="entry name" value="Beta-lactam_cat"/>
</dbReference>
<keyword evidence="4" id="KW-1185">Reference proteome</keyword>
<gene>
    <name evidence="3" type="ORF">ACFSBH_17185</name>
</gene>
<dbReference type="PANTHER" id="PTHR35333:SF3">
    <property type="entry name" value="BETA-LACTAMASE-TYPE TRANSPEPTIDASE FOLD CONTAINING PROTEIN"/>
    <property type="match status" value="1"/>
</dbReference>
<dbReference type="SUPFAM" id="SSF56601">
    <property type="entry name" value="beta-lactamase/transpeptidase-like"/>
    <property type="match status" value="1"/>
</dbReference>
<evidence type="ECO:0000259" key="2">
    <source>
        <dbReference type="Pfam" id="PF13354"/>
    </source>
</evidence>
<dbReference type="PANTHER" id="PTHR35333">
    <property type="entry name" value="BETA-LACTAMASE"/>
    <property type="match status" value="1"/>
</dbReference>
<keyword evidence="1" id="KW-1133">Transmembrane helix</keyword>
<proteinExistence type="predicted"/>
<keyword evidence="3" id="KW-0378">Hydrolase</keyword>
<keyword evidence="1" id="KW-0812">Transmembrane</keyword>
<evidence type="ECO:0000256" key="1">
    <source>
        <dbReference type="SAM" id="Phobius"/>
    </source>
</evidence>